<protein>
    <recommendedName>
        <fullName evidence="4">Nephrocystin 3-like N-terminal domain-containing protein</fullName>
    </recommendedName>
</protein>
<dbReference type="OrthoDB" id="7464126at2759"/>
<dbReference type="EMBL" id="ML210155">
    <property type="protein sequence ID" value="TFK28563.1"/>
    <property type="molecule type" value="Genomic_DNA"/>
</dbReference>
<dbReference type="AlphaFoldDB" id="A0A5C3L7R7"/>
<accession>A0A5C3L7R7</accession>
<keyword evidence="6" id="KW-1185">Reference proteome</keyword>
<dbReference type="PROSITE" id="PS50088">
    <property type="entry name" value="ANK_REPEAT"/>
    <property type="match status" value="2"/>
</dbReference>
<feature type="domain" description="Nephrocystin 3-like N-terminal" evidence="4">
    <location>
        <begin position="166"/>
        <end position="336"/>
    </location>
</feature>
<dbReference type="SMART" id="SM00248">
    <property type="entry name" value="ANK"/>
    <property type="match status" value="4"/>
</dbReference>
<feature type="region of interest" description="Disordered" evidence="3">
    <location>
        <begin position="578"/>
        <end position="602"/>
    </location>
</feature>
<dbReference type="SUPFAM" id="SSF48403">
    <property type="entry name" value="Ankyrin repeat"/>
    <property type="match status" value="1"/>
</dbReference>
<feature type="compositionally biased region" description="Low complexity" evidence="3">
    <location>
        <begin position="583"/>
        <end position="602"/>
    </location>
</feature>
<organism evidence="5 6">
    <name type="scientific">Coprinopsis marcescibilis</name>
    <name type="common">Agaric fungus</name>
    <name type="synonym">Psathyrella marcescibilis</name>
    <dbReference type="NCBI Taxonomy" id="230819"/>
    <lineage>
        <taxon>Eukaryota</taxon>
        <taxon>Fungi</taxon>
        <taxon>Dikarya</taxon>
        <taxon>Basidiomycota</taxon>
        <taxon>Agaricomycotina</taxon>
        <taxon>Agaricomycetes</taxon>
        <taxon>Agaricomycetidae</taxon>
        <taxon>Agaricales</taxon>
        <taxon>Agaricineae</taxon>
        <taxon>Psathyrellaceae</taxon>
        <taxon>Coprinopsis</taxon>
    </lineage>
</organism>
<keyword evidence="1" id="KW-0677">Repeat</keyword>
<evidence type="ECO:0000259" key="4">
    <source>
        <dbReference type="Pfam" id="PF24883"/>
    </source>
</evidence>
<dbReference type="SUPFAM" id="SSF52540">
    <property type="entry name" value="P-loop containing nucleoside triphosphate hydrolases"/>
    <property type="match status" value="1"/>
</dbReference>
<feature type="repeat" description="ANK" evidence="2">
    <location>
        <begin position="720"/>
        <end position="748"/>
    </location>
</feature>
<evidence type="ECO:0000256" key="1">
    <source>
        <dbReference type="ARBA" id="ARBA00022737"/>
    </source>
</evidence>
<dbReference type="Pfam" id="PF24883">
    <property type="entry name" value="NPHP3_N"/>
    <property type="match status" value="1"/>
</dbReference>
<dbReference type="PANTHER" id="PTHR10039:SF16">
    <property type="entry name" value="GPI INOSITOL-DEACYLASE"/>
    <property type="match status" value="1"/>
</dbReference>
<dbReference type="STRING" id="230819.A0A5C3L7R7"/>
<sequence length="1118" mass="127852">MEAFGIVDFCVKMAFAIDKYRTSVKDYPKTLLKVRSELEMMSQNFKTIEDMIKNRPDTDYRTLEPYLQNLPEELSDFLQRLEKTPSSRLRRLFWPLKEDEVQQNLNTLSRYKGHLMDFVNLRTNQATMEVHSQVTQVNRFTNMLKWLSKLNSRARHEIIRSRRCGNTCRWLLENECYVQWAYKDDKSILWLNGMHGCGKSTLISMVIDDTIAFKENTAETDVGCAFVYCHFDEPETTKGAVILRSILAQLLVQQPHKVEHVWRELEQKMKLGEGAPFDLDFLVAKICEASNAYSKATIIIDALDECDARVREDLISRLVKLPVESNGRIKLLLCSRPEEDIKQLLLDEPAERFTDSILTINLKDEYTNLKRDLHSFIDDNLQTGRKASMLGKALRNEIKEALLERETFFQMVRLRLDAIQKHNTRKSIRTALAELPRDLNGTYARILEQIERNGETESELATRAFRWLATSKRTLTLAEVLESLEITPGAIKLPTEPQFLNPKSLVELCGSLVIYDEDTNLLTFSHFSVKEFLTSDWLKERDDGISRFYIDEVQAEEIIAISALTYLTFEDFGSDTSSTVHGSNSGESSDSDSLSSDSSSTASVSQGELFDYCVGYWTEHARTAIASRDSSGLLDDDPIYPIAKQLLLHPDCKENYLTFLHHRAKFDSYPLQQLQTENHLLEWCVPELCPLYYPVLCGLTTIVEGFIVEHREWLDAPIYDCGTPLLIAAGQNDVPMLRCLLQLGADMNKGFKTRLWDEIRPLYYAVYLGRIEAVEFLLQQGANTSLCCRYCRSDGNWPKPLMLPPTLWGDSKMTKLLLDWGVGISVRGDAGEQVLEWAIDSSCVETVKLLLLHGCRLELKEPSGKAPFQHALELRNADIIEHFIDQIEKDPAGGALSGLNIFVKDLGWAEDMPWYKRAVQLLQGAPLINRAGTSSAIPGGLWQIFSILARSLRLPRNVALDIMDQAGHWIKTENKCAKRICVTENDPSEFYVALTASGPVRRMTFRTTSHDQGYSDQEEHHGKYSYSHTWFDAGIMHQDGTEQREGKERMLVQRNVCADSEWRVHFNEWVYATSPQELMDWFDSINPGDTVGLYPTALYPGWQNYVRNATMEMWCALV</sequence>
<evidence type="ECO:0000313" key="5">
    <source>
        <dbReference type="EMBL" id="TFK28563.1"/>
    </source>
</evidence>
<keyword evidence="2" id="KW-0040">ANK repeat</keyword>
<dbReference type="PROSITE" id="PS50297">
    <property type="entry name" value="ANK_REP_REGION"/>
    <property type="match status" value="2"/>
</dbReference>
<dbReference type="InterPro" id="IPR027417">
    <property type="entry name" value="P-loop_NTPase"/>
</dbReference>
<dbReference type="InterPro" id="IPR056884">
    <property type="entry name" value="NPHP3-like_N"/>
</dbReference>
<dbReference type="Gene3D" id="1.25.40.20">
    <property type="entry name" value="Ankyrin repeat-containing domain"/>
    <property type="match status" value="1"/>
</dbReference>
<gene>
    <name evidence="5" type="ORF">FA15DRAFT_43395</name>
</gene>
<name>A0A5C3L7R7_COPMA</name>
<dbReference type="Pfam" id="PF12796">
    <property type="entry name" value="Ank_2"/>
    <property type="match status" value="1"/>
</dbReference>
<dbReference type="Proteomes" id="UP000307440">
    <property type="component" value="Unassembled WGS sequence"/>
</dbReference>
<evidence type="ECO:0000313" key="6">
    <source>
        <dbReference type="Proteomes" id="UP000307440"/>
    </source>
</evidence>
<dbReference type="PANTHER" id="PTHR10039">
    <property type="entry name" value="AMELOGENIN"/>
    <property type="match status" value="1"/>
</dbReference>
<dbReference type="Gene3D" id="3.40.50.300">
    <property type="entry name" value="P-loop containing nucleotide triphosphate hydrolases"/>
    <property type="match status" value="1"/>
</dbReference>
<feature type="repeat" description="ANK" evidence="2">
    <location>
        <begin position="757"/>
        <end position="789"/>
    </location>
</feature>
<dbReference type="InterPro" id="IPR036770">
    <property type="entry name" value="Ankyrin_rpt-contain_sf"/>
</dbReference>
<evidence type="ECO:0000256" key="2">
    <source>
        <dbReference type="PROSITE-ProRule" id="PRU00023"/>
    </source>
</evidence>
<dbReference type="InterPro" id="IPR002110">
    <property type="entry name" value="Ankyrin_rpt"/>
</dbReference>
<evidence type="ECO:0000256" key="3">
    <source>
        <dbReference type="SAM" id="MobiDB-lite"/>
    </source>
</evidence>
<reference evidence="5 6" key="1">
    <citation type="journal article" date="2019" name="Nat. Ecol. Evol.">
        <title>Megaphylogeny resolves global patterns of mushroom evolution.</title>
        <authorList>
            <person name="Varga T."/>
            <person name="Krizsan K."/>
            <person name="Foldi C."/>
            <person name="Dima B."/>
            <person name="Sanchez-Garcia M."/>
            <person name="Sanchez-Ramirez S."/>
            <person name="Szollosi G.J."/>
            <person name="Szarkandi J.G."/>
            <person name="Papp V."/>
            <person name="Albert L."/>
            <person name="Andreopoulos W."/>
            <person name="Angelini C."/>
            <person name="Antonin V."/>
            <person name="Barry K.W."/>
            <person name="Bougher N.L."/>
            <person name="Buchanan P."/>
            <person name="Buyck B."/>
            <person name="Bense V."/>
            <person name="Catcheside P."/>
            <person name="Chovatia M."/>
            <person name="Cooper J."/>
            <person name="Damon W."/>
            <person name="Desjardin D."/>
            <person name="Finy P."/>
            <person name="Geml J."/>
            <person name="Haridas S."/>
            <person name="Hughes K."/>
            <person name="Justo A."/>
            <person name="Karasinski D."/>
            <person name="Kautmanova I."/>
            <person name="Kiss B."/>
            <person name="Kocsube S."/>
            <person name="Kotiranta H."/>
            <person name="LaButti K.M."/>
            <person name="Lechner B.E."/>
            <person name="Liimatainen K."/>
            <person name="Lipzen A."/>
            <person name="Lukacs Z."/>
            <person name="Mihaltcheva S."/>
            <person name="Morgado L.N."/>
            <person name="Niskanen T."/>
            <person name="Noordeloos M.E."/>
            <person name="Ohm R.A."/>
            <person name="Ortiz-Santana B."/>
            <person name="Ovrebo C."/>
            <person name="Racz N."/>
            <person name="Riley R."/>
            <person name="Savchenko A."/>
            <person name="Shiryaev A."/>
            <person name="Soop K."/>
            <person name="Spirin V."/>
            <person name="Szebenyi C."/>
            <person name="Tomsovsky M."/>
            <person name="Tulloss R.E."/>
            <person name="Uehling J."/>
            <person name="Grigoriev I.V."/>
            <person name="Vagvolgyi C."/>
            <person name="Papp T."/>
            <person name="Martin F.M."/>
            <person name="Miettinen O."/>
            <person name="Hibbett D.S."/>
            <person name="Nagy L.G."/>
        </authorList>
    </citation>
    <scope>NUCLEOTIDE SEQUENCE [LARGE SCALE GENOMIC DNA]</scope>
    <source>
        <strain evidence="5 6">CBS 121175</strain>
    </source>
</reference>
<proteinExistence type="predicted"/>